<accession>A0A2V3WSK8</accession>
<dbReference type="AlphaFoldDB" id="A0A2V3WSK8"/>
<evidence type="ECO:0000256" key="1">
    <source>
        <dbReference type="SAM" id="Phobius"/>
    </source>
</evidence>
<sequence length="408" mass="45973">MSATDEKDQQLINDLQKLPKLNDGLSKEEWYQKIKQKEFSNSKPNRKPLLYIVPSLMGVLVLVLLFIITEGFNFNSTTNNRAEDLEEAEMSTSQDVSMEILEKSTHADDTLAFTFHEETTLNEVTRGEHVLFQDEQDIMNLPMAPVGAMDESVMFAVPLTMINTPNEQAVFYNEIIREINFKSHGLTSLPFSLVTFGFQNQQLAEIVVDDSDQLAGTSAQATLFLQTLRTMFATDEPTSIPIRTSETDDVDLGAYGEVSTFEFMPVKQVAYKYYRFDETHTYMVPVEQTLAGENFMTIDEALFNMQESNEELKLFGAIPADAEYQLDLSDTGLLQMTFAEHDMFGDNLATIEMIESILMTAKSFDFDAVNFSIAGVDSTVGAYQLNAPLDVPLAINPTTLEHWLEYSE</sequence>
<reference evidence="2 3" key="1">
    <citation type="submission" date="2018-05" db="EMBL/GenBank/DDBJ databases">
        <title>Genomic Encyclopedia of Type Strains, Phase IV (KMG-IV): sequencing the most valuable type-strain genomes for metagenomic binning, comparative biology and taxonomic classification.</title>
        <authorList>
            <person name="Goeker M."/>
        </authorList>
    </citation>
    <scope>NUCLEOTIDE SEQUENCE [LARGE SCALE GENOMIC DNA]</scope>
    <source>
        <strain evidence="2 3">DSM 22440</strain>
    </source>
</reference>
<keyword evidence="1" id="KW-0812">Transmembrane</keyword>
<evidence type="ECO:0008006" key="4">
    <source>
        <dbReference type="Google" id="ProtNLM"/>
    </source>
</evidence>
<evidence type="ECO:0000313" key="2">
    <source>
        <dbReference type="EMBL" id="PXW91709.1"/>
    </source>
</evidence>
<keyword evidence="1" id="KW-0472">Membrane</keyword>
<evidence type="ECO:0000313" key="3">
    <source>
        <dbReference type="Proteomes" id="UP000247922"/>
    </source>
</evidence>
<proteinExistence type="predicted"/>
<keyword evidence="3" id="KW-1185">Reference proteome</keyword>
<dbReference type="EMBL" id="QJJR01000004">
    <property type="protein sequence ID" value="PXW91709.1"/>
    <property type="molecule type" value="Genomic_DNA"/>
</dbReference>
<dbReference type="Proteomes" id="UP000247922">
    <property type="component" value="Unassembled WGS sequence"/>
</dbReference>
<dbReference type="RefSeq" id="WP_110251009.1">
    <property type="nucleotide sequence ID" value="NZ_QJJR01000004.1"/>
</dbReference>
<organism evidence="2 3">
    <name type="scientific">Streptohalobacillus salinus</name>
    <dbReference type="NCBI Taxonomy" id="621096"/>
    <lineage>
        <taxon>Bacteria</taxon>
        <taxon>Bacillati</taxon>
        <taxon>Bacillota</taxon>
        <taxon>Bacilli</taxon>
        <taxon>Bacillales</taxon>
        <taxon>Bacillaceae</taxon>
        <taxon>Streptohalobacillus</taxon>
    </lineage>
</organism>
<dbReference type="OrthoDB" id="2965336at2"/>
<comment type="caution">
    <text evidence="2">The sequence shown here is derived from an EMBL/GenBank/DDBJ whole genome shotgun (WGS) entry which is preliminary data.</text>
</comment>
<gene>
    <name evidence="2" type="ORF">DES38_104142</name>
</gene>
<protein>
    <recommendedName>
        <fullName evidence="4">Sporulation and spore germination protein</fullName>
    </recommendedName>
</protein>
<feature type="transmembrane region" description="Helical" evidence="1">
    <location>
        <begin position="49"/>
        <end position="68"/>
    </location>
</feature>
<name>A0A2V3WSK8_9BACI</name>
<keyword evidence="1" id="KW-1133">Transmembrane helix</keyword>